<keyword evidence="3" id="KW-1185">Reference proteome</keyword>
<accession>A0ABU2X6J9</accession>
<proteinExistence type="predicted"/>
<protein>
    <submittedName>
        <fullName evidence="2">Uncharacterized protein</fullName>
    </submittedName>
</protein>
<organism evidence="2 3">
    <name type="scientific">Streptomyces lonegramiae</name>
    <dbReference type="NCBI Taxonomy" id="3075524"/>
    <lineage>
        <taxon>Bacteria</taxon>
        <taxon>Bacillati</taxon>
        <taxon>Actinomycetota</taxon>
        <taxon>Actinomycetes</taxon>
        <taxon>Kitasatosporales</taxon>
        <taxon>Streptomycetaceae</taxon>
        <taxon>Streptomyces</taxon>
    </lineage>
</organism>
<name>A0ABU2X6J9_9ACTN</name>
<dbReference type="Proteomes" id="UP001180754">
    <property type="component" value="Unassembled WGS sequence"/>
</dbReference>
<evidence type="ECO:0000313" key="3">
    <source>
        <dbReference type="Proteomes" id="UP001180754"/>
    </source>
</evidence>
<dbReference type="RefSeq" id="WP_311721426.1">
    <property type="nucleotide sequence ID" value="NZ_JAVRFD010000001.1"/>
</dbReference>
<sequence>MPSTGFRGSTGTGIGPVGDAGVVPAALDTGLLVQRVRIGLVRDRLRGVDHDHDAYRATRAASKKTQTSDYRAARGKGGVRATAA</sequence>
<evidence type="ECO:0000313" key="2">
    <source>
        <dbReference type="EMBL" id="MDT0541170.1"/>
    </source>
</evidence>
<evidence type="ECO:0000256" key="1">
    <source>
        <dbReference type="SAM" id="MobiDB-lite"/>
    </source>
</evidence>
<dbReference type="EMBL" id="JAVRFD010000001">
    <property type="protein sequence ID" value="MDT0541170.1"/>
    <property type="molecule type" value="Genomic_DNA"/>
</dbReference>
<feature type="region of interest" description="Disordered" evidence="1">
    <location>
        <begin position="56"/>
        <end position="84"/>
    </location>
</feature>
<reference evidence="2" key="1">
    <citation type="submission" date="2024-05" db="EMBL/GenBank/DDBJ databases">
        <title>30 novel species of actinomycetes from the DSMZ collection.</title>
        <authorList>
            <person name="Nouioui I."/>
        </authorList>
    </citation>
    <scope>NUCLEOTIDE SEQUENCE</scope>
    <source>
        <strain evidence="2">DSM 41529</strain>
    </source>
</reference>
<comment type="caution">
    <text evidence="2">The sequence shown here is derived from an EMBL/GenBank/DDBJ whole genome shotgun (WGS) entry which is preliminary data.</text>
</comment>
<gene>
    <name evidence="2" type="ORF">RND15_00320</name>
</gene>